<sequence>MKDSSGMPDAASDVNIRLTADEALVLFDWLHRCEDERRVVQPAHEGERAALFNLSALLERELVAPFQQNYSELVDQARVRLAGDD</sequence>
<keyword evidence="2" id="KW-1185">Reference proteome</keyword>
<organism evidence="1 2">
    <name type="scientific">Actinoplanes subglobosus</name>
    <dbReference type="NCBI Taxonomy" id="1547892"/>
    <lineage>
        <taxon>Bacteria</taxon>
        <taxon>Bacillati</taxon>
        <taxon>Actinomycetota</taxon>
        <taxon>Actinomycetes</taxon>
        <taxon>Micromonosporales</taxon>
        <taxon>Micromonosporaceae</taxon>
        <taxon>Actinoplanes</taxon>
    </lineage>
</organism>
<gene>
    <name evidence="1" type="ORF">ACFO0C_34050</name>
</gene>
<reference evidence="2" key="1">
    <citation type="journal article" date="2019" name="Int. J. Syst. Evol. Microbiol.">
        <title>The Global Catalogue of Microorganisms (GCM) 10K type strain sequencing project: providing services to taxonomists for standard genome sequencing and annotation.</title>
        <authorList>
            <consortium name="The Broad Institute Genomics Platform"/>
            <consortium name="The Broad Institute Genome Sequencing Center for Infectious Disease"/>
            <person name="Wu L."/>
            <person name="Ma J."/>
        </authorList>
    </citation>
    <scope>NUCLEOTIDE SEQUENCE [LARGE SCALE GENOMIC DNA]</scope>
    <source>
        <strain evidence="2">TBRC 5832</strain>
    </source>
</reference>
<comment type="caution">
    <text evidence="1">The sequence shown here is derived from an EMBL/GenBank/DDBJ whole genome shotgun (WGS) entry which is preliminary data.</text>
</comment>
<dbReference type="EMBL" id="JBHSBL010000023">
    <property type="protein sequence ID" value="MFC4069977.1"/>
    <property type="molecule type" value="Genomic_DNA"/>
</dbReference>
<protein>
    <submittedName>
        <fullName evidence="1">Uncharacterized protein</fullName>
    </submittedName>
</protein>
<proteinExistence type="predicted"/>
<dbReference type="Proteomes" id="UP001595867">
    <property type="component" value="Unassembled WGS sequence"/>
</dbReference>
<evidence type="ECO:0000313" key="1">
    <source>
        <dbReference type="EMBL" id="MFC4069977.1"/>
    </source>
</evidence>
<dbReference type="RefSeq" id="WP_378070869.1">
    <property type="nucleotide sequence ID" value="NZ_JBHSBL010000023.1"/>
</dbReference>
<accession>A0ABV8J0D8</accession>
<name>A0ABV8J0D8_9ACTN</name>
<evidence type="ECO:0000313" key="2">
    <source>
        <dbReference type="Proteomes" id="UP001595867"/>
    </source>
</evidence>